<name>A0ABP4UAI0_9ACTN</name>
<evidence type="ECO:0000313" key="1">
    <source>
        <dbReference type="EMBL" id="GAA1701336.1"/>
    </source>
</evidence>
<comment type="caution">
    <text evidence="1">The sequence shown here is derived from an EMBL/GenBank/DDBJ whole genome shotgun (WGS) entry which is preliminary data.</text>
</comment>
<proteinExistence type="predicted"/>
<dbReference type="Proteomes" id="UP001500618">
    <property type="component" value="Unassembled WGS sequence"/>
</dbReference>
<accession>A0ABP4UAI0</accession>
<protein>
    <recommendedName>
        <fullName evidence="3">CPXCG motif-containing cysteine-rich protein</fullName>
    </recommendedName>
</protein>
<organism evidence="1 2">
    <name type="scientific">Fodinicola feengrottensis</name>
    <dbReference type="NCBI Taxonomy" id="435914"/>
    <lineage>
        <taxon>Bacteria</taxon>
        <taxon>Bacillati</taxon>
        <taxon>Actinomycetota</taxon>
        <taxon>Actinomycetes</taxon>
        <taxon>Mycobacteriales</taxon>
        <taxon>Fodinicola</taxon>
    </lineage>
</organism>
<evidence type="ECO:0000313" key="2">
    <source>
        <dbReference type="Proteomes" id="UP001500618"/>
    </source>
</evidence>
<evidence type="ECO:0008006" key="3">
    <source>
        <dbReference type="Google" id="ProtNLM"/>
    </source>
</evidence>
<keyword evidence="2" id="KW-1185">Reference proteome</keyword>
<reference evidence="2" key="1">
    <citation type="journal article" date="2019" name="Int. J. Syst. Evol. Microbiol.">
        <title>The Global Catalogue of Microorganisms (GCM) 10K type strain sequencing project: providing services to taxonomists for standard genome sequencing and annotation.</title>
        <authorList>
            <consortium name="The Broad Institute Genomics Platform"/>
            <consortium name="The Broad Institute Genome Sequencing Center for Infectious Disease"/>
            <person name="Wu L."/>
            <person name="Ma J."/>
        </authorList>
    </citation>
    <scope>NUCLEOTIDE SEQUENCE [LARGE SCALE GENOMIC DNA]</scope>
    <source>
        <strain evidence="2">JCM 14718</strain>
    </source>
</reference>
<sequence length="59" mass="6941">MNDCPHYFEHDSEDRLEDGLTLTIEFCYLCGARRETERDWAGEVRFQDIALEPDEADCL</sequence>
<dbReference type="EMBL" id="BAAANY010000023">
    <property type="protein sequence ID" value="GAA1701336.1"/>
    <property type="molecule type" value="Genomic_DNA"/>
</dbReference>
<gene>
    <name evidence="1" type="ORF">GCM10009765_58640</name>
</gene>